<reference evidence="1" key="1">
    <citation type="submission" date="2014-09" db="EMBL/GenBank/DDBJ databases">
        <authorList>
            <person name="Magalhaes I.L.F."/>
            <person name="Oliveira U."/>
            <person name="Santos F.R."/>
            <person name="Vidigal T.H.D.A."/>
            <person name="Brescovit A.D."/>
            <person name="Santos A.J."/>
        </authorList>
    </citation>
    <scope>NUCLEOTIDE SEQUENCE</scope>
    <source>
        <tissue evidence="1">Shoot tissue taken approximately 20 cm above the soil surface</tissue>
    </source>
</reference>
<evidence type="ECO:0000313" key="1">
    <source>
        <dbReference type="EMBL" id="JAD74156.1"/>
    </source>
</evidence>
<organism evidence="1">
    <name type="scientific">Arundo donax</name>
    <name type="common">Giant reed</name>
    <name type="synonym">Donax arundinaceus</name>
    <dbReference type="NCBI Taxonomy" id="35708"/>
    <lineage>
        <taxon>Eukaryota</taxon>
        <taxon>Viridiplantae</taxon>
        <taxon>Streptophyta</taxon>
        <taxon>Embryophyta</taxon>
        <taxon>Tracheophyta</taxon>
        <taxon>Spermatophyta</taxon>
        <taxon>Magnoliopsida</taxon>
        <taxon>Liliopsida</taxon>
        <taxon>Poales</taxon>
        <taxon>Poaceae</taxon>
        <taxon>PACMAD clade</taxon>
        <taxon>Arundinoideae</taxon>
        <taxon>Arundineae</taxon>
        <taxon>Arundo</taxon>
    </lineage>
</organism>
<accession>A0A0A9CF26</accession>
<reference evidence="1" key="2">
    <citation type="journal article" date="2015" name="Data Brief">
        <title>Shoot transcriptome of the giant reed, Arundo donax.</title>
        <authorList>
            <person name="Barrero R.A."/>
            <person name="Guerrero F.D."/>
            <person name="Moolhuijzen P."/>
            <person name="Goolsby J.A."/>
            <person name="Tidwell J."/>
            <person name="Bellgard S.E."/>
            <person name="Bellgard M.I."/>
        </authorList>
    </citation>
    <scope>NUCLEOTIDE SEQUENCE</scope>
    <source>
        <tissue evidence="1">Shoot tissue taken approximately 20 cm above the soil surface</tissue>
    </source>
</reference>
<protein>
    <submittedName>
        <fullName evidence="1">Uncharacterized protein</fullName>
    </submittedName>
</protein>
<name>A0A0A9CF26_ARUDO</name>
<sequence>MVAAAAVVMPRARHGWIGRRSTYAASDQASKQLVA</sequence>
<dbReference type="EMBL" id="GBRH01223739">
    <property type="protein sequence ID" value="JAD74156.1"/>
    <property type="molecule type" value="Transcribed_RNA"/>
</dbReference>
<proteinExistence type="predicted"/>
<dbReference type="AlphaFoldDB" id="A0A0A9CF26"/>